<sequence length="172" mass="18434">MQDPHLLHIAPAPRLDGRQAARVGASNTAKEIADYAAGLVPTTDDRNALPGEFLDRAARLRVMAAELLHRAVTVELMRGTTWDTIAARLRLTVEAARRQFEHCDLTDMADTDGTHGVWAVLAETCVSPVPGSCGPDPGRVALQLDDWHTAYSTAQPDTAGAPPPRNPVTIGL</sequence>
<feature type="region of interest" description="Disordered" evidence="1">
    <location>
        <begin position="153"/>
        <end position="172"/>
    </location>
</feature>
<dbReference type="Proteomes" id="UP000198923">
    <property type="component" value="Unassembled WGS sequence"/>
</dbReference>
<evidence type="ECO:0000256" key="1">
    <source>
        <dbReference type="SAM" id="MobiDB-lite"/>
    </source>
</evidence>
<keyword evidence="3" id="KW-1185">Reference proteome</keyword>
<evidence type="ECO:0000313" key="2">
    <source>
        <dbReference type="EMBL" id="SDH69232.1"/>
    </source>
</evidence>
<reference evidence="2 3" key="1">
    <citation type="submission" date="2016-10" db="EMBL/GenBank/DDBJ databases">
        <authorList>
            <person name="de Groot N.N."/>
        </authorList>
    </citation>
    <scope>NUCLEOTIDE SEQUENCE [LARGE SCALE GENOMIC DNA]</scope>
    <source>
        <strain evidence="2 3">CPCC 201354</strain>
    </source>
</reference>
<dbReference type="OrthoDB" id="9866746at2"/>
<name>A0A1G8EH96_9ACTN</name>
<gene>
    <name evidence="2" type="ORF">SAMN05421505_120100</name>
</gene>
<dbReference type="RefSeq" id="WP_093172278.1">
    <property type="nucleotide sequence ID" value="NZ_FNCN01000020.1"/>
</dbReference>
<evidence type="ECO:0000313" key="3">
    <source>
        <dbReference type="Proteomes" id="UP000198923"/>
    </source>
</evidence>
<accession>A0A1G8EH96</accession>
<dbReference type="AlphaFoldDB" id="A0A1G8EH96"/>
<dbReference type="EMBL" id="FNCN01000020">
    <property type="protein sequence ID" value="SDH69232.1"/>
    <property type="molecule type" value="Genomic_DNA"/>
</dbReference>
<proteinExistence type="predicted"/>
<protein>
    <submittedName>
        <fullName evidence="2">Uncharacterized protein</fullName>
    </submittedName>
</protein>
<organism evidence="2 3">
    <name type="scientific">Sinosporangium album</name>
    <dbReference type="NCBI Taxonomy" id="504805"/>
    <lineage>
        <taxon>Bacteria</taxon>
        <taxon>Bacillati</taxon>
        <taxon>Actinomycetota</taxon>
        <taxon>Actinomycetes</taxon>
        <taxon>Streptosporangiales</taxon>
        <taxon>Streptosporangiaceae</taxon>
        <taxon>Sinosporangium</taxon>
    </lineage>
</organism>